<evidence type="ECO:0000256" key="1">
    <source>
        <dbReference type="SAM" id="MobiDB-lite"/>
    </source>
</evidence>
<dbReference type="Pfam" id="PF20209">
    <property type="entry name" value="DUF6570"/>
    <property type="match status" value="1"/>
</dbReference>
<sequence>MYARDQKYWLKKMQTLHTRYHSDPDFRLHHIRSCAQHRRNKLASNATFQMHYRLQRALKIKAKYKLFRHRQQKAAKPVVDPVMEAAIFAFRETIRQGPIRVCTVCHDSSFPIKSSSATDPKERLQEWICLTCDGHLTRGQMPSMSVANKLELAPIPPKLADLNVLERQLIAKILPFVKIVALPKGQQRAVHGAVVCVPSEVETTVNCLPRPNPEAQLLQVKLKRHIRYKGHQHFYTVNMKNVLAGLATLKETHSEYRNIKIDESATFESLHDDREEEDQVQVSQSEAAAQPQQSNASEGEKEDVAPTSATGEQEQLRPGLALDICMQPPDIAQEILSYGSGIFSIALAQGNRPVGFFTIPKLESMTFPVQFPTGQNTLDEIRVIKLSQTHLANSSMSIQMRKGKTKSKDGRRISNRMLQDKNEVEKTDPKSGRDTLHAAPERNSSLLEQTAEGPPHYGQTVGQANILPNVFSCRNEMA</sequence>
<dbReference type="EMBL" id="JAGKHQ010000019">
    <property type="protein sequence ID" value="KAG7482471.1"/>
    <property type="molecule type" value="Genomic_DNA"/>
</dbReference>
<dbReference type="Proteomes" id="UP000693946">
    <property type="component" value="Linkage Group LG7"/>
</dbReference>
<organism evidence="3 4">
    <name type="scientific">Solea senegalensis</name>
    <name type="common">Senegalese sole</name>
    <dbReference type="NCBI Taxonomy" id="28829"/>
    <lineage>
        <taxon>Eukaryota</taxon>
        <taxon>Metazoa</taxon>
        <taxon>Chordata</taxon>
        <taxon>Craniata</taxon>
        <taxon>Vertebrata</taxon>
        <taxon>Euteleostomi</taxon>
        <taxon>Actinopterygii</taxon>
        <taxon>Neopterygii</taxon>
        <taxon>Teleostei</taxon>
        <taxon>Neoteleostei</taxon>
        <taxon>Acanthomorphata</taxon>
        <taxon>Carangaria</taxon>
        <taxon>Pleuronectiformes</taxon>
        <taxon>Pleuronectoidei</taxon>
        <taxon>Soleidae</taxon>
        <taxon>Solea</taxon>
    </lineage>
</organism>
<evidence type="ECO:0000259" key="2">
    <source>
        <dbReference type="Pfam" id="PF20209"/>
    </source>
</evidence>
<reference evidence="3 4" key="1">
    <citation type="journal article" date="2021" name="Sci. Rep.">
        <title>Chromosome anchoring in Senegalese sole (Solea senegalensis) reveals sex-associated markers and genome rearrangements in flatfish.</title>
        <authorList>
            <person name="Guerrero-Cozar I."/>
            <person name="Gomez-Garrido J."/>
            <person name="Berbel C."/>
            <person name="Martinez-Blanch J.F."/>
            <person name="Alioto T."/>
            <person name="Claros M.G."/>
            <person name="Gagnaire P.A."/>
            <person name="Manchado M."/>
        </authorList>
    </citation>
    <scope>NUCLEOTIDE SEQUENCE [LARGE SCALE GENOMIC DNA]</scope>
    <source>
        <strain evidence="3">Sse05_10M</strain>
    </source>
</reference>
<evidence type="ECO:0000313" key="4">
    <source>
        <dbReference type="Proteomes" id="UP000693946"/>
    </source>
</evidence>
<name>A0AAV6Q6I8_SOLSE</name>
<feature type="compositionally biased region" description="Low complexity" evidence="1">
    <location>
        <begin position="280"/>
        <end position="297"/>
    </location>
</feature>
<proteinExistence type="predicted"/>
<evidence type="ECO:0000313" key="3">
    <source>
        <dbReference type="EMBL" id="KAG7482471.1"/>
    </source>
</evidence>
<feature type="domain" description="DUF6570" evidence="2">
    <location>
        <begin position="138"/>
        <end position="265"/>
    </location>
</feature>
<dbReference type="AlphaFoldDB" id="A0AAV6Q6I8"/>
<comment type="caution">
    <text evidence="3">The sequence shown here is derived from an EMBL/GenBank/DDBJ whole genome shotgun (WGS) entry which is preliminary data.</text>
</comment>
<gene>
    <name evidence="3" type="ORF">JOB18_021892</name>
</gene>
<dbReference type="InterPro" id="IPR046700">
    <property type="entry name" value="DUF6570"/>
</dbReference>
<feature type="region of interest" description="Disordered" evidence="1">
    <location>
        <begin position="421"/>
        <end position="440"/>
    </location>
</feature>
<feature type="region of interest" description="Disordered" evidence="1">
    <location>
        <begin position="269"/>
        <end position="315"/>
    </location>
</feature>
<protein>
    <recommendedName>
        <fullName evidence="2">DUF6570 domain-containing protein</fullName>
    </recommendedName>
</protein>
<accession>A0AAV6Q6I8</accession>
<keyword evidence="4" id="KW-1185">Reference proteome</keyword>